<accession>A0ACB6ZBQ3</accession>
<evidence type="ECO:0000313" key="1">
    <source>
        <dbReference type="EMBL" id="KAF9647031.1"/>
    </source>
</evidence>
<reference evidence="1" key="1">
    <citation type="submission" date="2019-10" db="EMBL/GenBank/DDBJ databases">
        <authorList>
            <consortium name="DOE Joint Genome Institute"/>
            <person name="Kuo A."/>
            <person name="Miyauchi S."/>
            <person name="Kiss E."/>
            <person name="Drula E."/>
            <person name="Kohler A."/>
            <person name="Sanchez-Garcia M."/>
            <person name="Andreopoulos B."/>
            <person name="Barry K.W."/>
            <person name="Bonito G."/>
            <person name="Buee M."/>
            <person name="Carver A."/>
            <person name="Chen C."/>
            <person name="Cichocki N."/>
            <person name="Clum A."/>
            <person name="Culley D."/>
            <person name="Crous P.W."/>
            <person name="Fauchery L."/>
            <person name="Girlanda M."/>
            <person name="Hayes R."/>
            <person name="Keri Z."/>
            <person name="Labutti K."/>
            <person name="Lipzen A."/>
            <person name="Lombard V."/>
            <person name="Magnuson J."/>
            <person name="Maillard F."/>
            <person name="Morin E."/>
            <person name="Murat C."/>
            <person name="Nolan M."/>
            <person name="Ohm R."/>
            <person name="Pangilinan J."/>
            <person name="Pereira M."/>
            <person name="Perotto S."/>
            <person name="Peter M."/>
            <person name="Riley R."/>
            <person name="Sitrit Y."/>
            <person name="Stielow B."/>
            <person name="Szollosi G."/>
            <person name="Zifcakova L."/>
            <person name="Stursova M."/>
            <person name="Spatafora J.W."/>
            <person name="Tedersoo L."/>
            <person name="Vaario L.-M."/>
            <person name="Yamada A."/>
            <person name="Yan M."/>
            <person name="Wang P."/>
            <person name="Xu J."/>
            <person name="Bruns T."/>
            <person name="Baldrian P."/>
            <person name="Vilgalys R."/>
            <person name="Henrissat B."/>
            <person name="Grigoriev I.V."/>
            <person name="Hibbett D."/>
            <person name="Nagy L.G."/>
            <person name="Martin F.M."/>
        </authorList>
    </citation>
    <scope>NUCLEOTIDE SEQUENCE</scope>
    <source>
        <strain evidence="1">P2</strain>
    </source>
</reference>
<organism evidence="1 2">
    <name type="scientific">Thelephora ganbajun</name>
    <name type="common">Ganba fungus</name>
    <dbReference type="NCBI Taxonomy" id="370292"/>
    <lineage>
        <taxon>Eukaryota</taxon>
        <taxon>Fungi</taxon>
        <taxon>Dikarya</taxon>
        <taxon>Basidiomycota</taxon>
        <taxon>Agaricomycotina</taxon>
        <taxon>Agaricomycetes</taxon>
        <taxon>Thelephorales</taxon>
        <taxon>Thelephoraceae</taxon>
        <taxon>Thelephora</taxon>
    </lineage>
</organism>
<sequence length="189" mass="21386">MFKTNYELKLTKLGKRVKARGDSEFAANDFDNMPYLVAVGKETLRIHPPVVEIPRVAWNDDIIPLSKPVLGVSGKVYAELAIPRRTMVVVSPLGHNLNPTIWGADAYEWRPERWLETAENPKTSVGVYGNLVIGIHTFLVTLIRQFEFALPYNAPKVRRWRPGLVIPVIEGEEHKGTQLPLRITPLKNI</sequence>
<reference evidence="1" key="2">
    <citation type="journal article" date="2020" name="Nat. Commun.">
        <title>Large-scale genome sequencing of mycorrhizal fungi provides insights into the early evolution of symbiotic traits.</title>
        <authorList>
            <person name="Miyauchi S."/>
            <person name="Kiss E."/>
            <person name="Kuo A."/>
            <person name="Drula E."/>
            <person name="Kohler A."/>
            <person name="Sanchez-Garcia M."/>
            <person name="Morin E."/>
            <person name="Andreopoulos B."/>
            <person name="Barry K.W."/>
            <person name="Bonito G."/>
            <person name="Buee M."/>
            <person name="Carver A."/>
            <person name="Chen C."/>
            <person name="Cichocki N."/>
            <person name="Clum A."/>
            <person name="Culley D."/>
            <person name="Crous P.W."/>
            <person name="Fauchery L."/>
            <person name="Girlanda M."/>
            <person name="Hayes R.D."/>
            <person name="Keri Z."/>
            <person name="LaButti K."/>
            <person name="Lipzen A."/>
            <person name="Lombard V."/>
            <person name="Magnuson J."/>
            <person name="Maillard F."/>
            <person name="Murat C."/>
            <person name="Nolan M."/>
            <person name="Ohm R.A."/>
            <person name="Pangilinan J."/>
            <person name="Pereira M.F."/>
            <person name="Perotto S."/>
            <person name="Peter M."/>
            <person name="Pfister S."/>
            <person name="Riley R."/>
            <person name="Sitrit Y."/>
            <person name="Stielow J.B."/>
            <person name="Szollosi G."/>
            <person name="Zifcakova L."/>
            <person name="Stursova M."/>
            <person name="Spatafora J.W."/>
            <person name="Tedersoo L."/>
            <person name="Vaario L.M."/>
            <person name="Yamada A."/>
            <person name="Yan M."/>
            <person name="Wang P."/>
            <person name="Xu J."/>
            <person name="Bruns T."/>
            <person name="Baldrian P."/>
            <person name="Vilgalys R."/>
            <person name="Dunand C."/>
            <person name="Henrissat B."/>
            <person name="Grigoriev I.V."/>
            <person name="Hibbett D."/>
            <person name="Nagy L.G."/>
            <person name="Martin F.M."/>
        </authorList>
    </citation>
    <scope>NUCLEOTIDE SEQUENCE</scope>
    <source>
        <strain evidence="1">P2</strain>
    </source>
</reference>
<comment type="caution">
    <text evidence="1">The sequence shown here is derived from an EMBL/GenBank/DDBJ whole genome shotgun (WGS) entry which is preliminary data.</text>
</comment>
<evidence type="ECO:0000313" key="2">
    <source>
        <dbReference type="Proteomes" id="UP000886501"/>
    </source>
</evidence>
<name>A0ACB6ZBQ3_THEGA</name>
<keyword evidence="2" id="KW-1185">Reference proteome</keyword>
<dbReference type="EMBL" id="MU118043">
    <property type="protein sequence ID" value="KAF9647031.1"/>
    <property type="molecule type" value="Genomic_DNA"/>
</dbReference>
<dbReference type="Proteomes" id="UP000886501">
    <property type="component" value="Unassembled WGS sequence"/>
</dbReference>
<proteinExistence type="predicted"/>
<protein>
    <submittedName>
        <fullName evidence="1">Cytochrome P450</fullName>
    </submittedName>
</protein>
<gene>
    <name evidence="1" type="ORF">BDM02DRAFT_3130040</name>
</gene>